<evidence type="ECO:0000256" key="1">
    <source>
        <dbReference type="ARBA" id="ARBA00004141"/>
    </source>
</evidence>
<protein>
    <submittedName>
        <fullName evidence="6">DoxX family protein</fullName>
    </submittedName>
</protein>
<keyword evidence="4 5" id="KW-0472">Membrane</keyword>
<proteinExistence type="predicted"/>
<keyword evidence="3 5" id="KW-1133">Transmembrane helix</keyword>
<evidence type="ECO:0000256" key="3">
    <source>
        <dbReference type="ARBA" id="ARBA00022989"/>
    </source>
</evidence>
<evidence type="ECO:0000313" key="7">
    <source>
        <dbReference type="Proteomes" id="UP000010116"/>
    </source>
</evidence>
<feature type="transmembrane region" description="Helical" evidence="5">
    <location>
        <begin position="89"/>
        <end position="107"/>
    </location>
</feature>
<evidence type="ECO:0000256" key="5">
    <source>
        <dbReference type="SAM" id="Phobius"/>
    </source>
</evidence>
<keyword evidence="2 5" id="KW-0812">Transmembrane</keyword>
<feature type="transmembrane region" description="Helical" evidence="5">
    <location>
        <begin position="21"/>
        <end position="39"/>
    </location>
</feature>
<dbReference type="Proteomes" id="UP000010116">
    <property type="component" value="Unassembled WGS sequence"/>
</dbReference>
<evidence type="ECO:0000313" key="6">
    <source>
        <dbReference type="EMBL" id="EJP73754.1"/>
    </source>
</evidence>
<reference evidence="6 7" key="1">
    <citation type="journal article" date="2012" name="ISME J.">
        <title>Genomic insights to SAR86, an abundant and uncultivated marine bacterial lineage.</title>
        <authorList>
            <person name="Dupont C.L."/>
            <person name="Rusch D.B."/>
            <person name="Yooseph S."/>
            <person name="Lombardo M.J."/>
            <person name="Richter R.A."/>
            <person name="Valas R."/>
            <person name="Novotny M."/>
            <person name="Yee-Greenbaum J."/>
            <person name="Selengut J.D."/>
            <person name="Haft D.H."/>
            <person name="Halpern A.L."/>
            <person name="Lasken R.S."/>
            <person name="Nealson K."/>
            <person name="Friedman R."/>
            <person name="Venter J.C."/>
        </authorList>
    </citation>
    <scope>NUCLEOTIDE SEQUENCE [LARGE SCALE GENOMIC DNA]</scope>
</reference>
<sequence length="140" mass="15379">MNKLNDFLETLAKPFSWLTDWILRLVLGIGFFLYGYGKLPLPPKKMVTWFESEGIPAPELVTSMVSIGEMAAGIGIILGGFLSGVLGNVITRLSGGAVVVIMIGAFYIAHADWFINEKLFKEVQIFLFALGAYYAIKGNK</sequence>
<accession>J4KT33</accession>
<dbReference type="AlphaFoldDB" id="J4KT33"/>
<evidence type="ECO:0000256" key="2">
    <source>
        <dbReference type="ARBA" id="ARBA00022692"/>
    </source>
</evidence>
<dbReference type="Pfam" id="PF07681">
    <property type="entry name" value="DoxX"/>
    <property type="match status" value="1"/>
</dbReference>
<evidence type="ECO:0000256" key="4">
    <source>
        <dbReference type="ARBA" id="ARBA00023136"/>
    </source>
</evidence>
<dbReference type="InterPro" id="IPR032808">
    <property type="entry name" value="DoxX"/>
</dbReference>
<dbReference type="EMBL" id="JH611164">
    <property type="protein sequence ID" value="EJP73754.1"/>
    <property type="molecule type" value="Genomic_DNA"/>
</dbReference>
<feature type="transmembrane region" description="Helical" evidence="5">
    <location>
        <begin position="60"/>
        <end position="83"/>
    </location>
</feature>
<dbReference type="HOGENOM" id="CLU_1833817_0_0_6"/>
<gene>
    <name evidence="6" type="ORF">NT02SARS_0608</name>
</gene>
<organism evidence="6 7">
    <name type="scientific">SAR86 cluster bacterium SAR86B</name>
    <dbReference type="NCBI Taxonomy" id="1123867"/>
    <lineage>
        <taxon>Bacteria</taxon>
        <taxon>Pseudomonadati</taxon>
        <taxon>Pseudomonadota</taxon>
        <taxon>Gammaproteobacteria</taxon>
        <taxon>SAR86 cluster</taxon>
    </lineage>
</organism>
<comment type="subcellular location">
    <subcellularLocation>
        <location evidence="1">Membrane</location>
        <topology evidence="1">Multi-pass membrane protein</topology>
    </subcellularLocation>
</comment>
<dbReference type="GO" id="GO:0016020">
    <property type="term" value="C:membrane"/>
    <property type="evidence" value="ECO:0007669"/>
    <property type="project" value="UniProtKB-SubCell"/>
</dbReference>
<name>J4KT33_9GAMM</name>